<dbReference type="InterPro" id="IPR029055">
    <property type="entry name" value="Ntn_hydrolases_N"/>
</dbReference>
<accession>A0A5C1ABW5</accession>
<dbReference type="GO" id="GO:0051603">
    <property type="term" value="P:proteolysis involved in protein catabolic process"/>
    <property type="evidence" value="ECO:0007669"/>
    <property type="project" value="InterPro"/>
</dbReference>
<protein>
    <recommendedName>
        <fullName evidence="3">Peptidase</fullName>
    </recommendedName>
</protein>
<name>A0A5C1ABW5_9BACT</name>
<dbReference type="Gene3D" id="3.60.20.10">
    <property type="entry name" value="Glutamine Phosphoribosylpyrophosphate, subunit 1, domain 1"/>
    <property type="match status" value="1"/>
</dbReference>
<gene>
    <name evidence="1" type="ORF">PX52LOC_01408</name>
</gene>
<dbReference type="Pfam" id="PF00227">
    <property type="entry name" value="Proteasome"/>
    <property type="match status" value="1"/>
</dbReference>
<evidence type="ECO:0000313" key="2">
    <source>
        <dbReference type="Proteomes" id="UP000324974"/>
    </source>
</evidence>
<dbReference type="EMBL" id="CP042425">
    <property type="protein sequence ID" value="QEL14518.1"/>
    <property type="molecule type" value="Genomic_DNA"/>
</dbReference>
<dbReference type="PIRSF" id="PIRSF009120">
    <property type="entry name" value="UCP009120_prtse"/>
    <property type="match status" value="1"/>
</dbReference>
<dbReference type="SUPFAM" id="SSF56235">
    <property type="entry name" value="N-terminal nucleophile aminohydrolases (Ntn hydrolases)"/>
    <property type="match status" value="1"/>
</dbReference>
<dbReference type="OrthoDB" id="9786336at2"/>
<reference evidence="2" key="1">
    <citation type="submission" date="2019-08" db="EMBL/GenBank/DDBJ databases">
        <title>Limnoglobus roseus gen. nov., sp. nov., a novel freshwater planctomycete with a giant genome from the family Gemmataceae.</title>
        <authorList>
            <person name="Kulichevskaya I.S."/>
            <person name="Naumoff D.G."/>
            <person name="Miroshnikov K."/>
            <person name="Ivanova A."/>
            <person name="Philippov D.A."/>
            <person name="Hakobyan A."/>
            <person name="Rijpstra I.C."/>
            <person name="Sinninghe Damste J.S."/>
            <person name="Liesack W."/>
            <person name="Dedysh S.N."/>
        </authorList>
    </citation>
    <scope>NUCLEOTIDE SEQUENCE [LARGE SCALE GENOMIC DNA]</scope>
    <source>
        <strain evidence="2">PX52</strain>
    </source>
</reference>
<dbReference type="KEGG" id="lrs:PX52LOC_01408"/>
<evidence type="ECO:0008006" key="3">
    <source>
        <dbReference type="Google" id="ProtNLM"/>
    </source>
</evidence>
<dbReference type="RefSeq" id="WP_149109407.1">
    <property type="nucleotide sequence ID" value="NZ_CP042425.1"/>
</dbReference>
<dbReference type="InterPro" id="IPR016545">
    <property type="entry name" value="UCP009120_prtse"/>
</dbReference>
<sequence>MSYCLAIYTKLGLVLASDSRTNAGLDQANVARKLYTFVKPGERVFVLLTSGGLSLSQSVLALLQSDYNAGYGLANVATMYDAARCVGEAVRAVAARDRQFLERDNIGFNVNFLVGGQIDQQPHELYLIYPQGNPLQATPDCPFLQIGESKYGRPILDRAVKYDGTSLEQATKLALISLDSTMRSNLTVGPPIDLAVYHANELRLRQQIRLSADDPQLLAIRTQWEQELRSASQRLPVIQFPGEYS</sequence>
<dbReference type="AlphaFoldDB" id="A0A5C1ABW5"/>
<dbReference type="InterPro" id="IPR001353">
    <property type="entry name" value="Proteasome_sua/b"/>
</dbReference>
<dbReference type="Proteomes" id="UP000324974">
    <property type="component" value="Chromosome"/>
</dbReference>
<organism evidence="1 2">
    <name type="scientific">Limnoglobus roseus</name>
    <dbReference type="NCBI Taxonomy" id="2598579"/>
    <lineage>
        <taxon>Bacteria</taxon>
        <taxon>Pseudomonadati</taxon>
        <taxon>Planctomycetota</taxon>
        <taxon>Planctomycetia</taxon>
        <taxon>Gemmatales</taxon>
        <taxon>Gemmataceae</taxon>
        <taxon>Limnoglobus</taxon>
    </lineage>
</organism>
<proteinExistence type="predicted"/>
<dbReference type="GO" id="GO:0005839">
    <property type="term" value="C:proteasome core complex"/>
    <property type="evidence" value="ECO:0007669"/>
    <property type="project" value="InterPro"/>
</dbReference>
<evidence type="ECO:0000313" key="1">
    <source>
        <dbReference type="EMBL" id="QEL14518.1"/>
    </source>
</evidence>
<keyword evidence="2" id="KW-1185">Reference proteome</keyword>